<feature type="transmembrane region" description="Helical" evidence="1">
    <location>
        <begin position="170"/>
        <end position="187"/>
    </location>
</feature>
<evidence type="ECO:0000313" key="2">
    <source>
        <dbReference type="EMBL" id="KKM87153.1"/>
    </source>
</evidence>
<gene>
    <name evidence="2" type="ORF">LCGC14_1271750</name>
</gene>
<feature type="transmembrane region" description="Helical" evidence="1">
    <location>
        <begin position="101"/>
        <end position="121"/>
    </location>
</feature>
<dbReference type="AlphaFoldDB" id="A0A0F9KZN7"/>
<keyword evidence="1" id="KW-0812">Transmembrane</keyword>
<keyword evidence="1" id="KW-0472">Membrane</keyword>
<sequence>MMIVIQLIITIISVALIFDIMLKERSMKIDFLTRIGLIDDPNYIVSTYRHILGIKVPYSDFFLILTYLIVTTMIVLGVFSLLFIIERNKTTEKQRFKMTSFLFFSSLLSSILLLHFIPIIIKDMLYFDTFAKRYNRHLISEGFVVEELYTYFFTKKIGDINSFTNLIEDSILWTIIGFVFVLAVLYIRKENQIKIKKSS</sequence>
<protein>
    <submittedName>
        <fullName evidence="2">Uncharacterized protein</fullName>
    </submittedName>
</protein>
<comment type="caution">
    <text evidence="2">The sequence shown here is derived from an EMBL/GenBank/DDBJ whole genome shotgun (WGS) entry which is preliminary data.</text>
</comment>
<accession>A0A0F9KZN7</accession>
<feature type="transmembrane region" description="Helical" evidence="1">
    <location>
        <begin position="61"/>
        <end position="85"/>
    </location>
</feature>
<proteinExistence type="predicted"/>
<name>A0A0F9KZN7_9ZZZZ</name>
<evidence type="ECO:0000256" key="1">
    <source>
        <dbReference type="SAM" id="Phobius"/>
    </source>
</evidence>
<dbReference type="EMBL" id="LAZR01007147">
    <property type="protein sequence ID" value="KKM87153.1"/>
    <property type="molecule type" value="Genomic_DNA"/>
</dbReference>
<feature type="transmembrane region" description="Helical" evidence="1">
    <location>
        <begin position="5"/>
        <end position="22"/>
    </location>
</feature>
<keyword evidence="1" id="KW-1133">Transmembrane helix</keyword>
<reference evidence="2" key="1">
    <citation type="journal article" date="2015" name="Nature">
        <title>Complex archaea that bridge the gap between prokaryotes and eukaryotes.</title>
        <authorList>
            <person name="Spang A."/>
            <person name="Saw J.H."/>
            <person name="Jorgensen S.L."/>
            <person name="Zaremba-Niedzwiedzka K."/>
            <person name="Martijn J."/>
            <person name="Lind A.E."/>
            <person name="van Eijk R."/>
            <person name="Schleper C."/>
            <person name="Guy L."/>
            <person name="Ettema T.J."/>
        </authorList>
    </citation>
    <scope>NUCLEOTIDE SEQUENCE</scope>
</reference>
<organism evidence="2">
    <name type="scientific">marine sediment metagenome</name>
    <dbReference type="NCBI Taxonomy" id="412755"/>
    <lineage>
        <taxon>unclassified sequences</taxon>
        <taxon>metagenomes</taxon>
        <taxon>ecological metagenomes</taxon>
    </lineage>
</organism>